<dbReference type="InterPro" id="IPR008942">
    <property type="entry name" value="ENTH_VHS"/>
</dbReference>
<keyword evidence="4" id="KW-1185">Reference proteome</keyword>
<dbReference type="Gene3D" id="1.25.40.90">
    <property type="match status" value="1"/>
</dbReference>
<dbReference type="InterPro" id="IPR006569">
    <property type="entry name" value="CID_dom"/>
</dbReference>
<name>A0ABP1FYM7_9CHLO</name>
<proteinExistence type="predicted"/>
<evidence type="ECO:0000259" key="2">
    <source>
        <dbReference type="PROSITE" id="PS51391"/>
    </source>
</evidence>
<feature type="compositionally biased region" description="Acidic residues" evidence="1">
    <location>
        <begin position="1052"/>
        <end position="1062"/>
    </location>
</feature>
<feature type="compositionally biased region" description="Basic and acidic residues" evidence="1">
    <location>
        <begin position="561"/>
        <end position="582"/>
    </location>
</feature>
<feature type="compositionally biased region" description="Pro residues" evidence="1">
    <location>
        <begin position="1018"/>
        <end position="1051"/>
    </location>
</feature>
<feature type="compositionally biased region" description="Low complexity" evidence="1">
    <location>
        <begin position="318"/>
        <end position="340"/>
    </location>
</feature>
<feature type="region of interest" description="Disordered" evidence="1">
    <location>
        <begin position="273"/>
        <end position="582"/>
    </location>
</feature>
<evidence type="ECO:0000256" key="1">
    <source>
        <dbReference type="SAM" id="MobiDB-lite"/>
    </source>
</evidence>
<dbReference type="EMBL" id="CAXHTA020000008">
    <property type="protein sequence ID" value="CAL5223237.1"/>
    <property type="molecule type" value="Genomic_DNA"/>
</dbReference>
<protein>
    <submittedName>
        <fullName evidence="3">G5716 protein</fullName>
    </submittedName>
</protein>
<gene>
    <name evidence="3" type="primary">g5716</name>
    <name evidence="3" type="ORF">VP750_LOCUS4896</name>
</gene>
<feature type="compositionally biased region" description="Acidic residues" evidence="1">
    <location>
        <begin position="156"/>
        <end position="167"/>
    </location>
</feature>
<feature type="compositionally biased region" description="Low complexity" evidence="1">
    <location>
        <begin position="473"/>
        <end position="487"/>
    </location>
</feature>
<sequence length="1087" mass="114205">MKRKADRDLACEAASVGPSATNAAKKRRGGQLAPKTECKALPAPQVAKRPRGRPPSEKTRKKRAEREARDRREAAEAFALELAKNSPVVKRGPSVDDQVRRLQQEDADGEAGDGRLRRRSVSMERLYGRTEQKAPCGSRLRSASTGDPEELKAALEDEDFTEAENGVEEDKERAEAEDDMVAEQPAGKPASPVSASAHGQDSSSAEAEQAAAVNEHAETNGQPSADKPASSAPATVPAASGASVKAASAPVTPATAGAEQDLEALDAKAAAFAAVGSASAAHRPSSAPTLRRDRRSSPAPTPTEQAPSKGSPAPTKPASPEDSSAPAPAKGASPKGSPASTPKRRLSPGSTPVLIPLGKAAEQNGGPSPLKRARQSPPEPAGAAAAPAAAGPRAAAATPAAQARVAKLTKRAKEPSKLQLDSVHRRRLTRAGAPTGAKQSSASPPQQPDLAQAPAQPAEPSAQPREADDPAHKAAGSAPSGSPAVAAAEDRPELAPVVAAPAVHVEKRGNGPMANLLDKPKAPSPRVTAITAPRPVAATEHRLSRLTDSSQESALTGVTPKVEESPEAVEERRQLQKQQEQDRKAIQHQKVLKQIEAGLDKASTGHTFIRDMTVLLLAPAAQGLEPRIVRGILERIEQEAGTPLSDATAAASEANSKRKVALLYVLDSALKNGKAREVKQKDPSLAKSMQRFCNAVAAGLPALLRATQNDPLCYDKTLRVFQVWHDRDILAKKVLEPHLEQLKSHPVVAPPAEEPDVLMEPAKLDDFGLELANDDDSSDEGGWGDDDAAPTLKELPKLPQVEEAHKAPWQRSGGTDRAVGAAPDSPEGSPWHQGPSPSYSLPGEAYPGPAGHLAGSETPPFEEKAARAPWHQQAPAERPVQNGGYLPEQLPAGAPPHLRPMYPHQMAAASYPLHASQAQPQAPAAGWQPRPHVAGPASIQFASAPGAFPQAQRQGPMPMPLRGAPTGPITLLPPGHAPQPQVMGAMQHYAPPQRQPGAMLQPNPYMDYGRQGSVPEPGFMPPLPPDEPPPLPDEAPPPLPDEAPPPPLPDEPLPEDEFDIEMADAAHLSFPQQPIQYQQPAYSYGQG</sequence>
<feature type="compositionally biased region" description="Low complexity" evidence="1">
    <location>
        <begin position="273"/>
        <end position="288"/>
    </location>
</feature>
<feature type="compositionally biased region" description="Low complexity" evidence="1">
    <location>
        <begin position="205"/>
        <end position="214"/>
    </location>
</feature>
<feature type="compositionally biased region" description="Basic and acidic residues" evidence="1">
    <location>
        <begin position="93"/>
        <end position="104"/>
    </location>
</feature>
<feature type="compositionally biased region" description="Polar residues" evidence="1">
    <location>
        <begin position="546"/>
        <end position="556"/>
    </location>
</feature>
<feature type="compositionally biased region" description="Basic and acidic residues" evidence="1">
    <location>
        <begin position="1"/>
        <end position="10"/>
    </location>
</feature>
<dbReference type="Pfam" id="PF04818">
    <property type="entry name" value="CID"/>
    <property type="match status" value="1"/>
</dbReference>
<feature type="compositionally biased region" description="Low complexity" evidence="1">
    <location>
        <begin position="437"/>
        <end position="464"/>
    </location>
</feature>
<dbReference type="Proteomes" id="UP001497392">
    <property type="component" value="Unassembled WGS sequence"/>
</dbReference>
<dbReference type="SMART" id="SM00582">
    <property type="entry name" value="RPR"/>
    <property type="match status" value="1"/>
</dbReference>
<feature type="compositionally biased region" description="Polar residues" evidence="1">
    <location>
        <begin position="193"/>
        <end position="204"/>
    </location>
</feature>
<feature type="region of interest" description="Disordered" evidence="1">
    <location>
        <begin position="991"/>
        <end position="1087"/>
    </location>
</feature>
<feature type="compositionally biased region" description="Acidic residues" evidence="1">
    <location>
        <begin position="772"/>
        <end position="788"/>
    </location>
</feature>
<feature type="compositionally biased region" description="Low complexity" evidence="1">
    <location>
        <begin position="381"/>
        <end position="406"/>
    </location>
</feature>
<feature type="region of interest" description="Disordered" evidence="1">
    <location>
        <begin position="1"/>
        <end position="256"/>
    </location>
</feature>
<accession>A0ABP1FYM7</accession>
<feature type="compositionally biased region" description="Basic and acidic residues" evidence="1">
    <location>
        <begin position="794"/>
        <end position="806"/>
    </location>
</feature>
<feature type="compositionally biased region" description="Low complexity" evidence="1">
    <location>
        <begin position="223"/>
        <end position="251"/>
    </location>
</feature>
<organism evidence="3 4">
    <name type="scientific">Coccomyxa viridis</name>
    <dbReference type="NCBI Taxonomy" id="1274662"/>
    <lineage>
        <taxon>Eukaryota</taxon>
        <taxon>Viridiplantae</taxon>
        <taxon>Chlorophyta</taxon>
        <taxon>core chlorophytes</taxon>
        <taxon>Trebouxiophyceae</taxon>
        <taxon>Trebouxiophyceae incertae sedis</taxon>
        <taxon>Coccomyxaceae</taxon>
        <taxon>Coccomyxa</taxon>
    </lineage>
</organism>
<evidence type="ECO:0000313" key="4">
    <source>
        <dbReference type="Proteomes" id="UP001497392"/>
    </source>
</evidence>
<dbReference type="PROSITE" id="PS51391">
    <property type="entry name" value="CID"/>
    <property type="match status" value="1"/>
</dbReference>
<feature type="compositionally biased region" description="Low complexity" evidence="1">
    <location>
        <begin position="1071"/>
        <end position="1080"/>
    </location>
</feature>
<comment type="caution">
    <text evidence="3">The sequence shown here is derived from an EMBL/GenBank/DDBJ whole genome shotgun (WGS) entry which is preliminary data.</text>
</comment>
<feature type="compositionally biased region" description="Low complexity" evidence="1">
    <location>
        <begin position="917"/>
        <end position="931"/>
    </location>
</feature>
<feature type="domain" description="CID" evidence="2">
    <location>
        <begin position="587"/>
        <end position="746"/>
    </location>
</feature>
<reference evidence="3 4" key="1">
    <citation type="submission" date="2024-06" db="EMBL/GenBank/DDBJ databases">
        <authorList>
            <person name="Kraege A."/>
            <person name="Thomma B."/>
        </authorList>
    </citation>
    <scope>NUCLEOTIDE SEQUENCE [LARGE SCALE GENOMIC DNA]</scope>
</reference>
<evidence type="ECO:0000313" key="3">
    <source>
        <dbReference type="EMBL" id="CAL5223237.1"/>
    </source>
</evidence>
<feature type="compositionally biased region" description="Basic and acidic residues" evidence="1">
    <location>
        <begin position="54"/>
        <end position="75"/>
    </location>
</feature>
<feature type="region of interest" description="Disordered" evidence="1">
    <location>
        <begin position="769"/>
        <end position="932"/>
    </location>
</feature>